<dbReference type="Gene3D" id="3.20.20.100">
    <property type="entry name" value="NADP-dependent oxidoreductase domain"/>
    <property type="match status" value="1"/>
</dbReference>
<proteinExistence type="inferred from homology"/>
<name>A0ABD5UKG6_9EURY</name>
<feature type="domain" description="NADP-dependent oxidoreductase" evidence="4">
    <location>
        <begin position="7"/>
        <end position="255"/>
    </location>
</feature>
<dbReference type="AlphaFoldDB" id="A0ABD5UKG6"/>
<dbReference type="PROSITE" id="PS00798">
    <property type="entry name" value="ALDOKETO_REDUCTASE_1"/>
    <property type="match status" value="1"/>
</dbReference>
<reference evidence="5 6" key="1">
    <citation type="journal article" date="2019" name="Int. J. Syst. Evol. Microbiol.">
        <title>The Global Catalogue of Microorganisms (GCM) 10K type strain sequencing project: providing services to taxonomists for standard genome sequencing and annotation.</title>
        <authorList>
            <consortium name="The Broad Institute Genomics Platform"/>
            <consortium name="The Broad Institute Genome Sequencing Center for Infectious Disease"/>
            <person name="Wu L."/>
            <person name="Ma J."/>
        </authorList>
    </citation>
    <scope>NUCLEOTIDE SEQUENCE [LARGE SCALE GENOMIC DNA]</scope>
    <source>
        <strain evidence="5 6">Y73</strain>
    </source>
</reference>
<evidence type="ECO:0000313" key="6">
    <source>
        <dbReference type="Proteomes" id="UP001596333"/>
    </source>
</evidence>
<dbReference type="PIRSF" id="PIRSF000097">
    <property type="entry name" value="AKR"/>
    <property type="match status" value="1"/>
</dbReference>
<evidence type="ECO:0000256" key="2">
    <source>
        <dbReference type="ARBA" id="ARBA00022857"/>
    </source>
</evidence>
<evidence type="ECO:0000256" key="3">
    <source>
        <dbReference type="ARBA" id="ARBA00023002"/>
    </source>
</evidence>
<keyword evidence="6" id="KW-1185">Reference proteome</keyword>
<comment type="similarity">
    <text evidence="1">Belongs to the aldo/keto reductase family.</text>
</comment>
<keyword evidence="2" id="KW-0521">NADP</keyword>
<dbReference type="SUPFAM" id="SSF51430">
    <property type="entry name" value="NAD(P)-linked oxidoreductase"/>
    <property type="match status" value="1"/>
</dbReference>
<dbReference type="InterPro" id="IPR036812">
    <property type="entry name" value="NAD(P)_OxRdtase_dom_sf"/>
</dbReference>
<dbReference type="Pfam" id="PF00248">
    <property type="entry name" value="Aldo_ket_red"/>
    <property type="match status" value="1"/>
</dbReference>
<protein>
    <submittedName>
        <fullName evidence="5">Aldo/keto reductase</fullName>
    </submittedName>
</protein>
<dbReference type="InterPro" id="IPR023210">
    <property type="entry name" value="NADP_OxRdtase_dom"/>
</dbReference>
<keyword evidence="3" id="KW-0560">Oxidoreductase</keyword>
<evidence type="ECO:0000256" key="1">
    <source>
        <dbReference type="ARBA" id="ARBA00007905"/>
    </source>
</evidence>
<accession>A0ABD5UKG6</accession>
<organism evidence="5 6">
    <name type="scientific">Halorubrum trueperi</name>
    <dbReference type="NCBI Taxonomy" id="2004704"/>
    <lineage>
        <taxon>Archaea</taxon>
        <taxon>Methanobacteriati</taxon>
        <taxon>Methanobacteriota</taxon>
        <taxon>Stenosarchaea group</taxon>
        <taxon>Halobacteria</taxon>
        <taxon>Halobacteriales</taxon>
        <taxon>Haloferacaceae</taxon>
        <taxon>Halorubrum</taxon>
    </lineage>
</organism>
<comment type="caution">
    <text evidence="5">The sequence shown here is derived from an EMBL/GenBank/DDBJ whole genome shotgun (WGS) entry which is preliminary data.</text>
</comment>
<sequence>MPPLDLPLGLGTSGLDDPAECTETVAAALAAGYRHVDTAQMYDNEAAVGEGIDRVCSDPDLDVDRDDVVVATKVHPDNLSPEDVRETARESLERLGLDRIDLLYVHWPIRTYDAEATLPVFDELRENGLADHVGVSNFTPDLLREAREILDAPIAAHQVECHPRFQQSELRGLAAEFDHRLVGYSPLAKGAVLDDEELVEIGERNGVSPALVALAWALDRDVSPIPKSSGDHVIENLRAAEVDLPESDLAAIDALGPGERLIDPDDAAWNR</sequence>
<dbReference type="PANTHER" id="PTHR43827">
    <property type="entry name" value="2,5-DIKETO-D-GLUCONIC ACID REDUCTASE"/>
    <property type="match status" value="1"/>
</dbReference>
<dbReference type="PRINTS" id="PR00069">
    <property type="entry name" value="ALDKETRDTASE"/>
</dbReference>
<evidence type="ECO:0000313" key="5">
    <source>
        <dbReference type="EMBL" id="MFC6889839.1"/>
    </source>
</evidence>
<dbReference type="PANTHER" id="PTHR43827:SF3">
    <property type="entry name" value="NADP-DEPENDENT OXIDOREDUCTASE DOMAIN-CONTAINING PROTEIN"/>
    <property type="match status" value="1"/>
</dbReference>
<dbReference type="InterPro" id="IPR020471">
    <property type="entry name" value="AKR"/>
</dbReference>
<gene>
    <name evidence="5" type="ORF">ACFQEY_12535</name>
</gene>
<dbReference type="GO" id="GO:0016616">
    <property type="term" value="F:oxidoreductase activity, acting on the CH-OH group of donors, NAD or NADP as acceptor"/>
    <property type="evidence" value="ECO:0007669"/>
    <property type="project" value="UniProtKB-ARBA"/>
</dbReference>
<dbReference type="InterPro" id="IPR018170">
    <property type="entry name" value="Aldo/ket_reductase_CS"/>
</dbReference>
<dbReference type="EMBL" id="JBHSXI010000012">
    <property type="protein sequence ID" value="MFC6889839.1"/>
    <property type="molecule type" value="Genomic_DNA"/>
</dbReference>
<dbReference type="RefSeq" id="WP_379769030.1">
    <property type="nucleotide sequence ID" value="NZ_JBHSXI010000012.1"/>
</dbReference>
<evidence type="ECO:0000259" key="4">
    <source>
        <dbReference type="Pfam" id="PF00248"/>
    </source>
</evidence>
<dbReference type="Proteomes" id="UP001596333">
    <property type="component" value="Unassembled WGS sequence"/>
</dbReference>